<evidence type="ECO:0000256" key="8">
    <source>
        <dbReference type="ARBA" id="ARBA00022801"/>
    </source>
</evidence>
<dbReference type="GO" id="GO:0008803">
    <property type="term" value="F:bis(5'-nucleosyl)-tetraphosphatase (symmetrical) activity"/>
    <property type="evidence" value="ECO:0007669"/>
    <property type="project" value="UniProtKB-EC"/>
</dbReference>
<dbReference type="NCBIfam" id="TIGR00482">
    <property type="entry name" value="nicotinate (nicotinamide) nucleotide adenylyltransferase"/>
    <property type="match status" value="1"/>
</dbReference>
<keyword evidence="7 14" id="KW-0547">Nucleotide-binding</keyword>
<comment type="catalytic activity">
    <reaction evidence="12 14">
        <text>nicotinate beta-D-ribonucleotide + ATP + H(+) = deamido-NAD(+) + diphosphate</text>
        <dbReference type="Rhea" id="RHEA:22860"/>
        <dbReference type="ChEBI" id="CHEBI:15378"/>
        <dbReference type="ChEBI" id="CHEBI:30616"/>
        <dbReference type="ChEBI" id="CHEBI:33019"/>
        <dbReference type="ChEBI" id="CHEBI:57502"/>
        <dbReference type="ChEBI" id="CHEBI:58437"/>
        <dbReference type="EC" id="2.7.7.18"/>
    </reaction>
</comment>
<dbReference type="eggNOG" id="COG1713">
    <property type="taxonomic scope" value="Bacteria"/>
</dbReference>
<keyword evidence="11 14" id="KW-0520">NAD</keyword>
<dbReference type="UniPathway" id="UPA00253">
    <property type="reaction ID" value="UER00332"/>
</dbReference>
<comment type="caution">
    <text evidence="16">The sequence shown here is derived from an EMBL/GenBank/DDBJ whole genome shotgun (WGS) entry which is preliminary data.</text>
</comment>
<dbReference type="SUPFAM" id="SSF52374">
    <property type="entry name" value="Nucleotidylyl transferase"/>
    <property type="match status" value="1"/>
</dbReference>
<dbReference type="Gene3D" id="3.40.50.620">
    <property type="entry name" value="HUPs"/>
    <property type="match status" value="1"/>
</dbReference>
<evidence type="ECO:0000256" key="14">
    <source>
        <dbReference type="HAMAP-Rule" id="MF_00244"/>
    </source>
</evidence>
<keyword evidence="9 14" id="KW-0067">ATP-binding</keyword>
<dbReference type="OrthoDB" id="5295945at2"/>
<feature type="domain" description="HD/PDEase" evidence="15">
    <location>
        <begin position="190"/>
        <end position="319"/>
    </location>
</feature>
<evidence type="ECO:0000256" key="2">
    <source>
        <dbReference type="ARBA" id="ARBA00005019"/>
    </source>
</evidence>
<dbReference type="GO" id="GO:0005524">
    <property type="term" value="F:ATP binding"/>
    <property type="evidence" value="ECO:0007669"/>
    <property type="project" value="UniProtKB-KW"/>
</dbReference>
<dbReference type="InterPro" id="IPR014729">
    <property type="entry name" value="Rossmann-like_a/b/a_fold"/>
</dbReference>
<sequence length="362" mass="42316">MKIAIFGGSFDPIHKGHTKIANWAIKELNLDTLFFVPAYKSPFKTKKRMVDNQDRLNMLKLVLPEKCQISEFEMKRGGVSYSIDTIKYFKNKYPNDEIFLLVGSDNLPKLNKWKDIEQISQLVKIVAFKRSKNVNKLNLKKYNGMLLKNPLFNYSSTEFKKGYLDICEPEVVSYIGKRFLYAHDLIFNMLSAKRAKHSDAAARFAAQVAKANNLDAKKSYYAALFHDIAKEWTKESFENFLRNFYEDISKIKPHEYHQLCGSLWIQNIYKIDDNEIINAIKYHTTTNVYEQKQATWLEKVVYIADKLCEGRKFPGIQKIREIAISDYEKGFKEILKLTYEHEKSKGTNFSQQQENIYKLNLG</sequence>
<dbReference type="eggNOG" id="COG1057">
    <property type="taxonomic scope" value="Bacteria"/>
</dbReference>
<dbReference type="GO" id="GO:0004515">
    <property type="term" value="F:nicotinate-nucleotide adenylyltransferase activity"/>
    <property type="evidence" value="ECO:0007669"/>
    <property type="project" value="UniProtKB-UniRule"/>
</dbReference>
<evidence type="ECO:0000256" key="13">
    <source>
        <dbReference type="ARBA" id="ARBA00049417"/>
    </source>
</evidence>
<dbReference type="HAMAP" id="MF_00244">
    <property type="entry name" value="NaMN_adenylyltr"/>
    <property type="match status" value="1"/>
</dbReference>
<evidence type="ECO:0000256" key="1">
    <source>
        <dbReference type="ARBA" id="ARBA00002324"/>
    </source>
</evidence>
<comment type="similarity">
    <text evidence="14">Belongs to the NadD family.</text>
</comment>
<dbReference type="InterPro" id="IPR006674">
    <property type="entry name" value="HD_domain"/>
</dbReference>
<keyword evidence="8" id="KW-0378">Hydrolase</keyword>
<gene>
    <name evidence="14 16" type="primary">nadD</name>
    <name evidence="16" type="ORF">MALL_0162</name>
</gene>
<dbReference type="InterPro" id="IPR005249">
    <property type="entry name" value="YqeK"/>
</dbReference>
<dbReference type="SMART" id="SM00471">
    <property type="entry name" value="HDc"/>
    <property type="match status" value="1"/>
</dbReference>
<dbReference type="AlphaFoldDB" id="D4XV04"/>
<name>D4XV04_9BACT</name>
<dbReference type="GO" id="GO:0009435">
    <property type="term" value="P:NAD+ biosynthetic process"/>
    <property type="evidence" value="ECO:0007669"/>
    <property type="project" value="UniProtKB-UniRule"/>
</dbReference>
<dbReference type="CDD" id="cd00077">
    <property type="entry name" value="HDc"/>
    <property type="match status" value="1"/>
</dbReference>
<reference evidence="16 17" key="1">
    <citation type="submission" date="2010-03" db="EMBL/GenBank/DDBJ databases">
        <authorList>
            <person name="Glass J.I."/>
            <person name="Benders G.A."/>
            <person name="Durkin A.S."/>
            <person name="Farmerie W.G."/>
            <person name="Hlavinka K."/>
            <person name="Hostetler J."/>
            <person name="Jackson J."/>
            <person name="May M.A."/>
            <person name="Miller R.H."/>
            <person name="Paralanov V."/>
            <person name="Radune D."/>
            <person name="Szczypinski B."/>
            <person name="Brown D.R."/>
        </authorList>
    </citation>
    <scope>NUCLEOTIDE SEQUENCE [LARGE SCALE GENOMIC DNA]</scope>
    <source>
        <strain evidence="16 17">A21JP2</strain>
    </source>
</reference>
<dbReference type="GO" id="GO:0046872">
    <property type="term" value="F:metal ion binding"/>
    <property type="evidence" value="ECO:0007669"/>
    <property type="project" value="UniProtKB-KW"/>
</dbReference>
<dbReference type="SUPFAM" id="SSF109604">
    <property type="entry name" value="HD-domain/PDEase-like"/>
    <property type="match status" value="1"/>
</dbReference>
<dbReference type="EC" id="2.7.7.18" evidence="14"/>
<dbReference type="Pfam" id="PF01467">
    <property type="entry name" value="CTP_transf_like"/>
    <property type="match status" value="1"/>
</dbReference>
<evidence type="ECO:0000256" key="5">
    <source>
        <dbReference type="ARBA" id="ARBA00022695"/>
    </source>
</evidence>
<keyword evidence="4 14" id="KW-0808">Transferase</keyword>
<accession>D4XV04</accession>
<dbReference type="EMBL" id="ADNC01000002">
    <property type="protein sequence ID" value="EFF41849.1"/>
    <property type="molecule type" value="Genomic_DNA"/>
</dbReference>
<evidence type="ECO:0000256" key="9">
    <source>
        <dbReference type="ARBA" id="ARBA00022840"/>
    </source>
</evidence>
<keyword evidence="10" id="KW-0408">Iron</keyword>
<dbReference type="InterPro" id="IPR003607">
    <property type="entry name" value="HD/PDEase_dom"/>
</dbReference>
<keyword evidence="5 14" id="KW-0548">Nucleotidyltransferase</keyword>
<comment type="pathway">
    <text evidence="2 14">Cofactor biosynthesis; NAD(+) biosynthesis; deamido-NAD(+) from nicotinate D-ribonucleotide: step 1/1.</text>
</comment>
<evidence type="ECO:0000256" key="10">
    <source>
        <dbReference type="ARBA" id="ARBA00023004"/>
    </source>
</evidence>
<dbReference type="Gene3D" id="1.10.3210.10">
    <property type="entry name" value="Hypothetical protein af1432"/>
    <property type="match status" value="1"/>
</dbReference>
<evidence type="ECO:0000256" key="7">
    <source>
        <dbReference type="ARBA" id="ARBA00022741"/>
    </source>
</evidence>
<organism evidence="16 17">
    <name type="scientific">Mycoplasmopsis alligatoris A21JP2</name>
    <dbReference type="NCBI Taxonomy" id="747682"/>
    <lineage>
        <taxon>Bacteria</taxon>
        <taxon>Bacillati</taxon>
        <taxon>Mycoplasmatota</taxon>
        <taxon>Mycoplasmoidales</taxon>
        <taxon>Metamycoplasmataceae</taxon>
        <taxon>Mycoplasmopsis</taxon>
    </lineage>
</organism>
<dbReference type="PANTHER" id="PTHR39321:SF3">
    <property type="entry name" value="PHOSPHOPANTETHEINE ADENYLYLTRANSFERASE"/>
    <property type="match status" value="1"/>
</dbReference>
<keyword evidence="3 14" id="KW-0662">Pyridine nucleotide biosynthesis</keyword>
<evidence type="ECO:0000259" key="15">
    <source>
        <dbReference type="SMART" id="SM00471"/>
    </source>
</evidence>
<dbReference type="InterPro" id="IPR004821">
    <property type="entry name" value="Cyt_trans-like"/>
</dbReference>
<proteinExistence type="inferred from homology"/>
<evidence type="ECO:0000256" key="6">
    <source>
        <dbReference type="ARBA" id="ARBA00022723"/>
    </source>
</evidence>
<protein>
    <recommendedName>
        <fullName evidence="14">Probable nicotinate-nucleotide adenylyltransferase</fullName>
        <ecNumber evidence="14">2.7.7.18</ecNumber>
    </recommendedName>
    <alternativeName>
        <fullName evidence="14">Deamido-NAD(+) diphosphorylase</fullName>
    </alternativeName>
    <alternativeName>
        <fullName evidence="14">Deamido-NAD(+) pyrophosphorylase</fullName>
    </alternativeName>
    <alternativeName>
        <fullName evidence="14">Nicotinate mononucleotide adenylyltransferase</fullName>
        <shortName evidence="14">NaMN adenylyltransferase</shortName>
    </alternativeName>
</protein>
<dbReference type="Proteomes" id="UP000004757">
    <property type="component" value="Unassembled WGS sequence"/>
</dbReference>
<comment type="function">
    <text evidence="1 14">Catalyzes the reversible adenylation of nicotinate mononucleotide (NaMN) to nicotinic acid adenine dinucleotide (NaAD).</text>
</comment>
<comment type="catalytic activity">
    <reaction evidence="13">
        <text>P(1),P(4)-bis(5'-adenosyl) tetraphosphate + H2O = 2 ADP + 2 H(+)</text>
        <dbReference type="Rhea" id="RHEA:24252"/>
        <dbReference type="ChEBI" id="CHEBI:15377"/>
        <dbReference type="ChEBI" id="CHEBI:15378"/>
        <dbReference type="ChEBI" id="CHEBI:58141"/>
        <dbReference type="ChEBI" id="CHEBI:456216"/>
        <dbReference type="EC" id="3.6.1.41"/>
    </reaction>
</comment>
<evidence type="ECO:0000256" key="11">
    <source>
        <dbReference type="ARBA" id="ARBA00023027"/>
    </source>
</evidence>
<dbReference type="InterPro" id="IPR005248">
    <property type="entry name" value="NadD/NMNAT"/>
</dbReference>
<dbReference type="STRING" id="747682.MALL_0162"/>
<evidence type="ECO:0000256" key="4">
    <source>
        <dbReference type="ARBA" id="ARBA00022679"/>
    </source>
</evidence>
<dbReference type="CDD" id="cd02165">
    <property type="entry name" value="NMNAT"/>
    <property type="match status" value="1"/>
</dbReference>
<evidence type="ECO:0000256" key="12">
    <source>
        <dbReference type="ARBA" id="ARBA00048721"/>
    </source>
</evidence>
<dbReference type="NCBIfam" id="NF005519">
    <property type="entry name" value="PRK07152.1"/>
    <property type="match status" value="1"/>
</dbReference>
<dbReference type="Pfam" id="PF01966">
    <property type="entry name" value="HD"/>
    <property type="match status" value="1"/>
</dbReference>
<dbReference type="PANTHER" id="PTHR39321">
    <property type="entry name" value="NICOTINATE-NUCLEOTIDE ADENYLYLTRANSFERASE-RELATED"/>
    <property type="match status" value="1"/>
</dbReference>
<evidence type="ECO:0000313" key="17">
    <source>
        <dbReference type="Proteomes" id="UP000004757"/>
    </source>
</evidence>
<dbReference type="RefSeq" id="WP_005683130.1">
    <property type="nucleotide sequence ID" value="NZ_ADNC01000002.1"/>
</dbReference>
<dbReference type="NCBIfam" id="TIGR00488">
    <property type="entry name" value="bis(5'-nucleosyl)-tetraphosphatase (symmetrical) YqeK"/>
    <property type="match status" value="1"/>
</dbReference>
<evidence type="ECO:0000313" key="16">
    <source>
        <dbReference type="EMBL" id="EFF41849.1"/>
    </source>
</evidence>
<evidence type="ECO:0000256" key="3">
    <source>
        <dbReference type="ARBA" id="ARBA00022642"/>
    </source>
</evidence>
<keyword evidence="17" id="KW-1185">Reference proteome</keyword>
<dbReference type="NCBIfam" id="TIGR00125">
    <property type="entry name" value="cyt_tran_rel"/>
    <property type="match status" value="1"/>
</dbReference>
<keyword evidence="6" id="KW-0479">Metal-binding</keyword>